<evidence type="ECO:0000313" key="3">
    <source>
        <dbReference type="Proteomes" id="UP000244880"/>
    </source>
</evidence>
<protein>
    <submittedName>
        <fullName evidence="2">Uncharacterized protein</fullName>
    </submittedName>
</protein>
<gene>
    <name evidence="2" type="ORF">ASD8599_04045</name>
</gene>
<reference evidence="2 3" key="1">
    <citation type="submission" date="2018-03" db="EMBL/GenBank/DDBJ databases">
        <authorList>
            <person name="Keele B.F."/>
        </authorList>
    </citation>
    <scope>NUCLEOTIDE SEQUENCE [LARGE SCALE GENOMIC DNA]</scope>
    <source>
        <strain evidence="2 3">CECT 8599</strain>
    </source>
</reference>
<dbReference type="RefSeq" id="WP_146188252.1">
    <property type="nucleotide sequence ID" value="NZ_OMOR01000004.1"/>
</dbReference>
<evidence type="ECO:0000256" key="1">
    <source>
        <dbReference type="SAM" id="SignalP"/>
    </source>
</evidence>
<feature type="chain" id="PRO_5015328721" evidence="1">
    <location>
        <begin position="25"/>
        <end position="211"/>
    </location>
</feature>
<feature type="signal peptide" evidence="1">
    <location>
        <begin position="1"/>
        <end position="24"/>
    </location>
</feature>
<keyword evidence="1" id="KW-0732">Signal</keyword>
<dbReference type="AlphaFoldDB" id="A0A2R8BPP5"/>
<organism evidence="2 3">
    <name type="scientific">Ascidiaceihabitans donghaensis</name>
    <dbReference type="NCBI Taxonomy" id="1510460"/>
    <lineage>
        <taxon>Bacteria</taxon>
        <taxon>Pseudomonadati</taxon>
        <taxon>Pseudomonadota</taxon>
        <taxon>Alphaproteobacteria</taxon>
        <taxon>Rhodobacterales</taxon>
        <taxon>Paracoccaceae</taxon>
        <taxon>Ascidiaceihabitans</taxon>
    </lineage>
</organism>
<dbReference type="Proteomes" id="UP000244880">
    <property type="component" value="Unassembled WGS sequence"/>
</dbReference>
<name>A0A2R8BPP5_9RHOB</name>
<dbReference type="Gene3D" id="2.60.120.380">
    <property type="match status" value="1"/>
</dbReference>
<sequence length="211" mass="22450">MRFLMTAFFTATLSLPASTLSAQATQSAIKRAEASRVLFDIGLEQRDALMVLAAAKLRSTLNLTPSDRTPDGGTPDDTGSVLDPEQMLQFAYDFAASDPLLLGVIEDAAAETTKGVTGGPVFNTATIAPKKTDTYGAVPFDAGVYAEIYVEAKDSSDLNLTIRDAQGRLVCSDTDTSAIAYCGWQPRTAGDFSINVQNMSGRSVQYSLITN</sequence>
<dbReference type="EMBL" id="OMOR01000004">
    <property type="protein sequence ID" value="SPH27579.1"/>
    <property type="molecule type" value="Genomic_DNA"/>
</dbReference>
<accession>A0A2R8BPP5</accession>
<proteinExistence type="predicted"/>
<keyword evidence="3" id="KW-1185">Reference proteome</keyword>
<evidence type="ECO:0000313" key="2">
    <source>
        <dbReference type="EMBL" id="SPH27579.1"/>
    </source>
</evidence>
<dbReference type="OrthoDB" id="7843865at2"/>